<evidence type="ECO:0000313" key="3">
    <source>
        <dbReference type="Proteomes" id="UP001165065"/>
    </source>
</evidence>
<dbReference type="Proteomes" id="UP001165065">
    <property type="component" value="Unassembled WGS sequence"/>
</dbReference>
<feature type="domain" description="Conserved Oligomeric Golgi complex subunit 6 C-terminal" evidence="1">
    <location>
        <begin position="197"/>
        <end position="678"/>
    </location>
</feature>
<reference evidence="3" key="1">
    <citation type="journal article" date="2023" name="Commun. Biol.">
        <title>Genome analysis of Parmales, the sister group of diatoms, reveals the evolutionary specialization of diatoms from phago-mixotrophs to photoautotrophs.</title>
        <authorList>
            <person name="Ban H."/>
            <person name="Sato S."/>
            <person name="Yoshikawa S."/>
            <person name="Yamada K."/>
            <person name="Nakamura Y."/>
            <person name="Ichinomiya M."/>
            <person name="Sato N."/>
            <person name="Blanc-Mathieu R."/>
            <person name="Endo H."/>
            <person name="Kuwata A."/>
            <person name="Ogata H."/>
        </authorList>
    </citation>
    <scope>NUCLEOTIDE SEQUENCE [LARGE SCALE GENOMIC DNA]</scope>
</reference>
<dbReference type="Pfam" id="PF20653">
    <property type="entry name" value="COG6_C"/>
    <property type="match status" value="1"/>
</dbReference>
<keyword evidence="3" id="KW-1185">Reference proteome</keyword>
<dbReference type="InterPro" id="IPR010490">
    <property type="entry name" value="COG6"/>
</dbReference>
<sequence length="680" mass="73492">MDLIDGKVAATLSTNFSGNDDPLDDLLLDGELNLSSPSSDGLNSSSLRMQVESSSLDISIKFETLLRKLVGGLEDVDEEVRKIRTLAEGIAESSGRGVASVDLEGRPTETPAMLISRVARERDEAVAKMNAVKAFMSKFKINEGAEKALDPSSFAVVTGSKGGKEFLLALKEVGEARENLRSAFDGTSSDTEPSAPNVGIQMLERLADQQEKIYERLYEWIQGYLGLAIPTSSDSATLSDEEVERAYSDEFVVDAIATLEDRPAFAEHVRELVCSSRRAAMTRKFLTALGGGVGGGIELRANDPVGYISDILAWIHKAVAGEGEVLVALFGGLPIEGGGIDLGEMMSQTTSGVARPFKSRTLSVIENLAFSNDDVVEMDEAGSRYKIVSLYSAFGVLQFYHNQLQKAAQRCVGGEGGITSLLASIAECLDAAAKIYDNSLKCHGESVKLFAGQGRTGWGRSASVARDTVGSLAVRLVAELTDTNAMSPGFASTKTTNPDLEEITSVDHAIACTFTPAIHLTDQIDDLLKLRDCLSDVKVIREECKAKWEENIDNKFKRLKEGLVDKVVKGIMEKVGLASILALMEGLEDATMVTVVGLEEANIAKRLAVFYSFLANFPIPDFDDEVDSTVIRVQLRGEVVKEVVKGYRKVADMVQEQGGYQDVLSWLLHSPDDVEALLCV</sequence>
<organism evidence="2 3">
    <name type="scientific">Triparma columacea</name>
    <dbReference type="NCBI Taxonomy" id="722753"/>
    <lineage>
        <taxon>Eukaryota</taxon>
        <taxon>Sar</taxon>
        <taxon>Stramenopiles</taxon>
        <taxon>Ochrophyta</taxon>
        <taxon>Bolidophyceae</taxon>
        <taxon>Parmales</taxon>
        <taxon>Triparmaceae</taxon>
        <taxon>Triparma</taxon>
    </lineage>
</organism>
<dbReference type="GO" id="GO:0017119">
    <property type="term" value="C:Golgi transport complex"/>
    <property type="evidence" value="ECO:0007669"/>
    <property type="project" value="InterPro"/>
</dbReference>
<protein>
    <recommendedName>
        <fullName evidence="1">Conserved Oligomeric Golgi complex subunit 6 C-terminal domain-containing protein</fullName>
    </recommendedName>
</protein>
<dbReference type="PANTHER" id="PTHR21506:SF0">
    <property type="entry name" value="CONSERVED OLIGOMERIC GOLGI COMPLEX SUBUNIT 6"/>
    <property type="match status" value="1"/>
</dbReference>
<dbReference type="AlphaFoldDB" id="A0A9W7GDS8"/>
<dbReference type="OrthoDB" id="272987at2759"/>
<name>A0A9W7GDS8_9STRA</name>
<dbReference type="PANTHER" id="PTHR21506">
    <property type="entry name" value="COMPONENT OF OLIGOMERIC GOLGI COMPLEX 6"/>
    <property type="match status" value="1"/>
</dbReference>
<dbReference type="EMBL" id="BRYA01000191">
    <property type="protein sequence ID" value="GMI43292.1"/>
    <property type="molecule type" value="Genomic_DNA"/>
</dbReference>
<dbReference type="SMART" id="SM01087">
    <property type="entry name" value="COG6"/>
    <property type="match status" value="1"/>
</dbReference>
<proteinExistence type="predicted"/>
<dbReference type="GO" id="GO:0006891">
    <property type="term" value="P:intra-Golgi vesicle-mediated transport"/>
    <property type="evidence" value="ECO:0007669"/>
    <property type="project" value="InterPro"/>
</dbReference>
<dbReference type="InterPro" id="IPR048369">
    <property type="entry name" value="COG6_C"/>
</dbReference>
<accession>A0A9W7GDS8</accession>
<comment type="caution">
    <text evidence="2">The sequence shown here is derived from an EMBL/GenBank/DDBJ whole genome shotgun (WGS) entry which is preliminary data.</text>
</comment>
<evidence type="ECO:0000259" key="1">
    <source>
        <dbReference type="Pfam" id="PF20653"/>
    </source>
</evidence>
<evidence type="ECO:0000313" key="2">
    <source>
        <dbReference type="EMBL" id="GMI43292.1"/>
    </source>
</evidence>
<gene>
    <name evidence="2" type="ORF">TrCOL_g6039</name>
</gene>